<dbReference type="AlphaFoldDB" id="A0AAW1TPR5"/>
<reference evidence="1 2" key="1">
    <citation type="submission" date="2023-03" db="EMBL/GenBank/DDBJ databases">
        <title>Genome insight into feeding habits of ladybird beetles.</title>
        <authorList>
            <person name="Li H.-S."/>
            <person name="Huang Y.-H."/>
            <person name="Pang H."/>
        </authorList>
    </citation>
    <scope>NUCLEOTIDE SEQUENCE [LARGE SCALE GENOMIC DNA]</scope>
    <source>
        <strain evidence="1">SYSU_2023b</strain>
        <tissue evidence="1">Whole body</tissue>
    </source>
</reference>
<gene>
    <name evidence="1" type="ORF">WA026_008221</name>
</gene>
<evidence type="ECO:0000313" key="2">
    <source>
        <dbReference type="Proteomes" id="UP001431783"/>
    </source>
</evidence>
<organism evidence="1 2">
    <name type="scientific">Henosepilachna vigintioctopunctata</name>
    <dbReference type="NCBI Taxonomy" id="420089"/>
    <lineage>
        <taxon>Eukaryota</taxon>
        <taxon>Metazoa</taxon>
        <taxon>Ecdysozoa</taxon>
        <taxon>Arthropoda</taxon>
        <taxon>Hexapoda</taxon>
        <taxon>Insecta</taxon>
        <taxon>Pterygota</taxon>
        <taxon>Neoptera</taxon>
        <taxon>Endopterygota</taxon>
        <taxon>Coleoptera</taxon>
        <taxon>Polyphaga</taxon>
        <taxon>Cucujiformia</taxon>
        <taxon>Coccinelloidea</taxon>
        <taxon>Coccinellidae</taxon>
        <taxon>Epilachninae</taxon>
        <taxon>Epilachnini</taxon>
        <taxon>Henosepilachna</taxon>
    </lineage>
</organism>
<proteinExistence type="predicted"/>
<accession>A0AAW1TPR5</accession>
<keyword evidence="2" id="KW-1185">Reference proteome</keyword>
<dbReference type="Proteomes" id="UP001431783">
    <property type="component" value="Unassembled WGS sequence"/>
</dbReference>
<sequence>MVAITACFAKINEFLEEFEGTDKDSDFVIILNYIIHAYVRTDRIVIPEQDVDNLIKNFKFESHASALEFETVLFEKIKNYNTDIKSNNESTPTTVPQILPSNSVIHDEPKKSLPVFKWNLTYSGNRNASLFSFLNRVEEYRKSRNNTESELFVYAAKLFSGDALQQFLHFDYEDKVWKKIRSRTQVRNEPINIFVTKLEALFANLGRYVPEVTRLKYIRTNLLSHYVTSLVLAKSRVKTDIV</sequence>
<dbReference type="EMBL" id="JARQZJ010000003">
    <property type="protein sequence ID" value="KAK9870660.1"/>
    <property type="molecule type" value="Genomic_DNA"/>
</dbReference>
<comment type="caution">
    <text evidence="1">The sequence shown here is derived from an EMBL/GenBank/DDBJ whole genome shotgun (WGS) entry which is preliminary data.</text>
</comment>
<protein>
    <submittedName>
        <fullName evidence="1">Uncharacterized protein</fullName>
    </submittedName>
</protein>
<name>A0AAW1TPR5_9CUCU</name>
<evidence type="ECO:0000313" key="1">
    <source>
        <dbReference type="EMBL" id="KAK9870660.1"/>
    </source>
</evidence>